<keyword evidence="2" id="KW-0472">Membrane</keyword>
<evidence type="ECO:0000256" key="1">
    <source>
        <dbReference type="SAM" id="Coils"/>
    </source>
</evidence>
<evidence type="ECO:0000256" key="2">
    <source>
        <dbReference type="SAM" id="Phobius"/>
    </source>
</evidence>
<dbReference type="AlphaFoldDB" id="A0A938WWF9"/>
<gene>
    <name evidence="3" type="ORF">H7U32_01035</name>
</gene>
<comment type="caution">
    <text evidence="3">The sequence shown here is derived from an EMBL/GenBank/DDBJ whole genome shotgun (WGS) entry which is preliminary data.</text>
</comment>
<accession>A0A938WWF9</accession>
<keyword evidence="4" id="KW-1185">Reference proteome</keyword>
<name>A0A938WWF9_9BIFI</name>
<evidence type="ECO:0000313" key="4">
    <source>
        <dbReference type="Proteomes" id="UP000718821"/>
    </source>
</evidence>
<feature type="coiled-coil region" evidence="1">
    <location>
        <begin position="63"/>
        <end position="90"/>
    </location>
</feature>
<organism evidence="3 4">
    <name type="scientific">Bifidobacterium pullorum subsp. saeculare</name>
    <dbReference type="NCBI Taxonomy" id="78257"/>
    <lineage>
        <taxon>Bacteria</taxon>
        <taxon>Bacillati</taxon>
        <taxon>Actinomycetota</taxon>
        <taxon>Actinomycetes</taxon>
        <taxon>Bifidobacteriales</taxon>
        <taxon>Bifidobacteriaceae</taxon>
        <taxon>Bifidobacterium</taxon>
    </lineage>
</organism>
<evidence type="ECO:0000313" key="3">
    <source>
        <dbReference type="EMBL" id="MBM6698932.1"/>
    </source>
</evidence>
<dbReference type="EMBL" id="JACLYU010000001">
    <property type="protein sequence ID" value="MBM6698932.1"/>
    <property type="molecule type" value="Genomic_DNA"/>
</dbReference>
<protein>
    <recommendedName>
        <fullName evidence="5">Cell division protein FtsL</fullName>
    </recommendedName>
</protein>
<feature type="transmembrane region" description="Helical" evidence="2">
    <location>
        <begin position="32"/>
        <end position="52"/>
    </location>
</feature>
<reference evidence="3" key="2">
    <citation type="journal article" date="2021" name="Sci. Rep.">
        <title>The distribution of antibiotic resistance genes in chicken gut microbiota commensals.</title>
        <authorList>
            <person name="Juricova H."/>
            <person name="Matiasovicova J."/>
            <person name="Kubasova T."/>
            <person name="Cejkova D."/>
            <person name="Rychlik I."/>
        </authorList>
    </citation>
    <scope>NUCLEOTIDE SEQUENCE</scope>
    <source>
        <strain evidence="3">An836</strain>
    </source>
</reference>
<keyword evidence="2" id="KW-0812">Transmembrane</keyword>
<proteinExistence type="predicted"/>
<keyword evidence="2" id="KW-1133">Transmembrane helix</keyword>
<reference evidence="3" key="1">
    <citation type="submission" date="2020-08" db="EMBL/GenBank/DDBJ databases">
        <authorList>
            <person name="Cejkova D."/>
            <person name="Kubasova T."/>
            <person name="Jahodarova E."/>
            <person name="Rychlik I."/>
        </authorList>
    </citation>
    <scope>NUCLEOTIDE SEQUENCE</scope>
    <source>
        <strain evidence="3">An836</strain>
    </source>
</reference>
<evidence type="ECO:0008006" key="5">
    <source>
        <dbReference type="Google" id="ProtNLM"/>
    </source>
</evidence>
<dbReference type="Proteomes" id="UP000718821">
    <property type="component" value="Unassembled WGS sequence"/>
</dbReference>
<keyword evidence="1" id="KW-0175">Coiled coil</keyword>
<sequence>MRVVEGGRAEGRFVVQRLGRALGWVRARSVPMVHVAVAITFLVGTLIGALMLRTQMVSNAFEMSAIESNIGRLTQDVQEEQARLDKLQASLPQKATDLGMVPQSTSVTIDLNGYQPPKADGAK</sequence>